<dbReference type="AlphaFoldDB" id="A0A5P3AVG6"/>
<accession>A0A5P3AVG6</accession>
<organism evidence="1 2">
    <name type="scientific">Phocaeicola vulgatus</name>
    <name type="common">Bacteroides vulgatus</name>
    <dbReference type="NCBI Taxonomy" id="821"/>
    <lineage>
        <taxon>Bacteria</taxon>
        <taxon>Pseudomonadati</taxon>
        <taxon>Bacteroidota</taxon>
        <taxon>Bacteroidia</taxon>
        <taxon>Bacteroidales</taxon>
        <taxon>Bacteroidaceae</taxon>
        <taxon>Phocaeicola</taxon>
    </lineage>
</organism>
<name>A0A5P3AVG6_PHOVU</name>
<sequence length="34" mass="4095">MNLLKMGYNYFNCNQCNSNEDNLDKSARFEEEMK</sequence>
<dbReference type="EMBL" id="CP043529">
    <property type="protein sequence ID" value="QEW37106.1"/>
    <property type="molecule type" value="Genomic_DNA"/>
</dbReference>
<proteinExistence type="predicted"/>
<protein>
    <submittedName>
        <fullName evidence="1">Uncharacterized protein</fullName>
    </submittedName>
</protein>
<evidence type="ECO:0000313" key="2">
    <source>
        <dbReference type="Proteomes" id="UP000326091"/>
    </source>
</evidence>
<evidence type="ECO:0000313" key="1">
    <source>
        <dbReference type="EMBL" id="QEW37106.1"/>
    </source>
</evidence>
<gene>
    <name evidence="1" type="ORF">VIC01_02680</name>
</gene>
<reference evidence="1 2" key="1">
    <citation type="submission" date="2019-09" db="EMBL/GenBank/DDBJ databases">
        <title>Commensal-derived Metabolites Govern Vibrio cholerae Pathogenesis in Host.</title>
        <authorList>
            <person name="Yoon S.S."/>
            <person name="Yoon M.Y."/>
        </authorList>
    </citation>
    <scope>NUCLEOTIDE SEQUENCE [LARGE SCALE GENOMIC DNA]</scope>
    <source>
        <strain evidence="1 2">VIC01</strain>
    </source>
</reference>
<dbReference type="Proteomes" id="UP000326091">
    <property type="component" value="Chromosome"/>
</dbReference>